<organism evidence="2 3">
    <name type="scientific">Pycnoporus cinnabarinus</name>
    <name type="common">Cinnabar-red polypore</name>
    <name type="synonym">Trametes cinnabarina</name>
    <dbReference type="NCBI Taxonomy" id="5643"/>
    <lineage>
        <taxon>Eukaryota</taxon>
        <taxon>Fungi</taxon>
        <taxon>Dikarya</taxon>
        <taxon>Basidiomycota</taxon>
        <taxon>Agaricomycotina</taxon>
        <taxon>Agaricomycetes</taxon>
        <taxon>Polyporales</taxon>
        <taxon>Polyporaceae</taxon>
        <taxon>Trametes</taxon>
    </lineage>
</organism>
<evidence type="ECO:0000313" key="3">
    <source>
        <dbReference type="Proteomes" id="UP000029665"/>
    </source>
</evidence>
<dbReference type="SUPFAM" id="SSF52047">
    <property type="entry name" value="RNI-like"/>
    <property type="match status" value="1"/>
</dbReference>
<dbReference type="Proteomes" id="UP000029665">
    <property type="component" value="Unassembled WGS sequence"/>
</dbReference>
<proteinExistence type="predicted"/>
<dbReference type="InterPro" id="IPR032675">
    <property type="entry name" value="LRR_dom_sf"/>
</dbReference>
<feature type="domain" description="F-box" evidence="1">
    <location>
        <begin position="96"/>
        <end position="154"/>
    </location>
</feature>
<dbReference type="OrthoDB" id="3225069at2759"/>
<dbReference type="AlphaFoldDB" id="A0A060SFK4"/>
<dbReference type="Pfam" id="PF12937">
    <property type="entry name" value="F-box-like"/>
    <property type="match status" value="1"/>
</dbReference>
<dbReference type="EMBL" id="CCBP010000097">
    <property type="protein sequence ID" value="CDO71034.1"/>
    <property type="molecule type" value="Genomic_DNA"/>
</dbReference>
<evidence type="ECO:0000313" key="2">
    <source>
        <dbReference type="EMBL" id="CDO71034.1"/>
    </source>
</evidence>
<dbReference type="Gene3D" id="1.20.1280.50">
    <property type="match status" value="1"/>
</dbReference>
<evidence type="ECO:0000259" key="1">
    <source>
        <dbReference type="Pfam" id="PF12937"/>
    </source>
</evidence>
<keyword evidence="3" id="KW-1185">Reference proteome</keyword>
<dbReference type="STRING" id="5643.A0A060SFK4"/>
<dbReference type="HOGENOM" id="CLU_020999_3_0_1"/>
<protein>
    <recommendedName>
        <fullName evidence="1">F-box domain-containing protein</fullName>
    </recommendedName>
</protein>
<reference evidence="2" key="1">
    <citation type="submission" date="2014-01" db="EMBL/GenBank/DDBJ databases">
        <title>The genome of the white-rot fungus Pycnoporus cinnabarinus: a basidiomycete model with a versatile arsenal for lignocellulosic biomass breakdown.</title>
        <authorList>
            <person name="Levasseur A."/>
            <person name="Lomascolo A."/>
            <person name="Ruiz-Duenas F.J."/>
            <person name="Uzan E."/>
            <person name="Piumi F."/>
            <person name="Kues U."/>
            <person name="Ram A.F.J."/>
            <person name="Murat C."/>
            <person name="Haon M."/>
            <person name="Benoit I."/>
            <person name="Arfi Y."/>
            <person name="Chevret D."/>
            <person name="Drula E."/>
            <person name="Kwon M.J."/>
            <person name="Gouret P."/>
            <person name="Lesage-Meessen L."/>
            <person name="Lombard V."/>
            <person name="Mariette J."/>
            <person name="Noirot C."/>
            <person name="Park J."/>
            <person name="Patyshakuliyeva A."/>
            <person name="Wieneger R.A.B."/>
            <person name="Wosten H.A.B."/>
            <person name="Martin F."/>
            <person name="Coutinho P.M."/>
            <person name="de Vries R."/>
            <person name="Martinez A.T."/>
            <person name="Klopp C."/>
            <person name="Pontarotti P."/>
            <person name="Henrissat B."/>
            <person name="Record E."/>
        </authorList>
    </citation>
    <scope>NUCLEOTIDE SEQUENCE [LARGE SCALE GENOMIC DNA]</scope>
    <source>
        <strain evidence="2">BRFM137</strain>
    </source>
</reference>
<sequence>MGLTTTVRDIIAELNRQAAEHQREISRIQQSHGRHVFHNAPDGWRVVLEPSSDADSPHFSPAVNALMNEVHMNEASLSCIRAKIDALATFLVPAFRLPPEVLVLIFKAGARMPQDGPVTESFVSRPFPLVIASVSRQWRDIAISTPELWTNITIQHPRHYNWIPVCLQRSCGLPVDVTMDCRSTNLLTAPIVDGMMSRLMPHVHRWRRFALMTCDPATAYVIGQRLSDASAPQLRHLQLSLSGSSGNQEVMLPAILQGGAEALSSVRFDSLATPWGSAPLMDLTTIDLRWLWLRTRLQYEQFRDMLAASPRIRALILRGTYIHLHAGRTYPPLSIPTLRYLELSGDTVCRMSSLLSTPALEELTLANLDETEFREFVESLPLPTAAGEGGRYPALRSLSLLNASMCTPTRAFMLALPTITHLTVINSATAKFLELFRKDSEHAAAGAAEGRPSWPRLRKLTLVDDVDYHLLYGVVQERAALGLPLTRLVLNAPFIHDEALVESLEEYVEVDIVKDVDLDH</sequence>
<accession>A0A060SFK4</accession>
<dbReference type="Gene3D" id="3.80.10.10">
    <property type="entry name" value="Ribonuclease Inhibitor"/>
    <property type="match status" value="1"/>
</dbReference>
<dbReference type="InterPro" id="IPR001810">
    <property type="entry name" value="F-box_dom"/>
</dbReference>
<dbReference type="OMA" id="LNASMCT"/>
<name>A0A060SFK4_PYCCI</name>
<comment type="caution">
    <text evidence="2">The sequence shown here is derived from an EMBL/GenBank/DDBJ whole genome shotgun (WGS) entry which is preliminary data.</text>
</comment>
<gene>
    <name evidence="2" type="ORF">BN946_scf184844.g38</name>
</gene>